<dbReference type="SUPFAM" id="SSF52200">
    <property type="entry name" value="Toll/Interleukin receptor TIR domain"/>
    <property type="match status" value="1"/>
</dbReference>
<accession>A0A8S2YEM2</accession>
<dbReference type="PANTHER" id="PTHR46270:SF2">
    <property type="entry name" value="TIR DOMAIN-CONTAINING PROTEIN"/>
    <property type="match status" value="1"/>
</dbReference>
<dbReference type="Proteomes" id="UP000676336">
    <property type="component" value="Unassembled WGS sequence"/>
</dbReference>
<dbReference type="GO" id="GO:0007165">
    <property type="term" value="P:signal transduction"/>
    <property type="evidence" value="ECO:0007669"/>
    <property type="project" value="InterPro"/>
</dbReference>
<dbReference type="PANTHER" id="PTHR46270">
    <property type="entry name" value="ARMADILLO-TYPE FOLD-RELATED"/>
    <property type="match status" value="1"/>
</dbReference>
<comment type="caution">
    <text evidence="2">The sequence shown here is derived from an EMBL/GenBank/DDBJ whole genome shotgun (WGS) entry which is preliminary data.</text>
</comment>
<dbReference type="InterPro" id="IPR035897">
    <property type="entry name" value="Toll_tir_struct_dom_sf"/>
</dbReference>
<protein>
    <recommendedName>
        <fullName evidence="1">TIR domain-containing protein</fullName>
    </recommendedName>
</protein>
<sequence length="55" mass="6356">MEAVADAIENSEFVIICTSDSYKRDNHCQAEIEYAFNSKRSLIPLFLRQGYQPDQ</sequence>
<evidence type="ECO:0000313" key="3">
    <source>
        <dbReference type="Proteomes" id="UP000676336"/>
    </source>
</evidence>
<reference evidence="2" key="1">
    <citation type="submission" date="2021-02" db="EMBL/GenBank/DDBJ databases">
        <authorList>
            <person name="Nowell W R."/>
        </authorList>
    </citation>
    <scope>NUCLEOTIDE SEQUENCE</scope>
</reference>
<dbReference type="EMBL" id="CAJOBI010092978">
    <property type="protein sequence ID" value="CAF4551077.1"/>
    <property type="molecule type" value="Genomic_DNA"/>
</dbReference>
<organism evidence="2 3">
    <name type="scientific">Rotaria magnacalcarata</name>
    <dbReference type="NCBI Taxonomy" id="392030"/>
    <lineage>
        <taxon>Eukaryota</taxon>
        <taxon>Metazoa</taxon>
        <taxon>Spiralia</taxon>
        <taxon>Gnathifera</taxon>
        <taxon>Rotifera</taxon>
        <taxon>Eurotatoria</taxon>
        <taxon>Bdelloidea</taxon>
        <taxon>Philodinida</taxon>
        <taxon>Philodinidae</taxon>
        <taxon>Rotaria</taxon>
    </lineage>
</organism>
<dbReference type="Pfam" id="PF13676">
    <property type="entry name" value="TIR_2"/>
    <property type="match status" value="1"/>
</dbReference>
<feature type="domain" description="TIR" evidence="1">
    <location>
        <begin position="2"/>
        <end position="49"/>
    </location>
</feature>
<evidence type="ECO:0000259" key="1">
    <source>
        <dbReference type="Pfam" id="PF13676"/>
    </source>
</evidence>
<dbReference type="AlphaFoldDB" id="A0A8S2YEM2"/>
<feature type="non-terminal residue" evidence="2">
    <location>
        <position position="55"/>
    </location>
</feature>
<gene>
    <name evidence="2" type="ORF">SMN809_LOCUS37037</name>
</gene>
<proteinExistence type="predicted"/>
<dbReference type="InterPro" id="IPR000157">
    <property type="entry name" value="TIR_dom"/>
</dbReference>
<name>A0A8S2YEM2_9BILA</name>
<evidence type="ECO:0000313" key="2">
    <source>
        <dbReference type="EMBL" id="CAF4551077.1"/>
    </source>
</evidence>
<dbReference type="Gene3D" id="3.40.50.10140">
    <property type="entry name" value="Toll/interleukin-1 receptor homology (TIR) domain"/>
    <property type="match status" value="1"/>
</dbReference>